<keyword evidence="3" id="KW-1185">Reference proteome</keyword>
<gene>
    <name evidence="2" type="ORF">GCM10009823_29310</name>
</gene>
<name>A0ABN2X4Z5_9MICO</name>
<comment type="caution">
    <text evidence="2">The sequence shown here is derived from an EMBL/GenBank/DDBJ whole genome shotgun (WGS) entry which is preliminary data.</text>
</comment>
<accession>A0ABN2X4Z5</accession>
<reference evidence="2 3" key="1">
    <citation type="journal article" date="2019" name="Int. J. Syst. Evol. Microbiol.">
        <title>The Global Catalogue of Microorganisms (GCM) 10K type strain sequencing project: providing services to taxonomists for standard genome sequencing and annotation.</title>
        <authorList>
            <consortium name="The Broad Institute Genomics Platform"/>
            <consortium name="The Broad Institute Genome Sequencing Center for Infectious Disease"/>
            <person name="Wu L."/>
            <person name="Ma J."/>
        </authorList>
    </citation>
    <scope>NUCLEOTIDE SEQUENCE [LARGE SCALE GENOMIC DNA]</scope>
    <source>
        <strain evidence="2 3">JCM 15900</strain>
    </source>
</reference>
<evidence type="ECO:0000256" key="1">
    <source>
        <dbReference type="ARBA" id="ARBA00023002"/>
    </source>
</evidence>
<protein>
    <submittedName>
        <fullName evidence="2">Methylenetetrahydrofolate reductase</fullName>
    </submittedName>
</protein>
<dbReference type="EMBL" id="BAAAPZ010000017">
    <property type="protein sequence ID" value="GAA2104542.1"/>
    <property type="molecule type" value="Genomic_DNA"/>
</dbReference>
<proteinExistence type="predicted"/>
<evidence type="ECO:0000313" key="2">
    <source>
        <dbReference type="EMBL" id="GAA2104542.1"/>
    </source>
</evidence>
<sequence>MDLGRLLEAPSWESPLRHTAELLAVAGQLSPDSPVLVPHTETATAEARLAAVDQLGAAGLRLRPVIAARRLRSAAEAEVLLRSLVTERGIREVFLTGGDLPAPAGPYRSGLSLVESGALEGLGRDGRGLALVGVPGHPAGHPRISDNELMSSLVRKVSALEARGLSVEITTQIVLDPSAVAAWIHAVRERGITVPVRIAVPRLTDPSPFLRELVREAGADLAGARMHLSPSDSPGAALAWLRSMGTE</sequence>
<dbReference type="Proteomes" id="UP001500984">
    <property type="component" value="Unassembled WGS sequence"/>
</dbReference>
<dbReference type="Gene3D" id="3.20.20.220">
    <property type="match status" value="1"/>
</dbReference>
<organism evidence="2 3">
    <name type="scientific">Brevibacterium salitolerans</name>
    <dbReference type="NCBI Taxonomy" id="1403566"/>
    <lineage>
        <taxon>Bacteria</taxon>
        <taxon>Bacillati</taxon>
        <taxon>Actinomycetota</taxon>
        <taxon>Actinomycetes</taxon>
        <taxon>Micrococcales</taxon>
        <taxon>Brevibacteriaceae</taxon>
        <taxon>Brevibacterium</taxon>
    </lineage>
</organism>
<dbReference type="RefSeq" id="WP_344338069.1">
    <property type="nucleotide sequence ID" value="NZ_BAAAPZ010000017.1"/>
</dbReference>
<evidence type="ECO:0000313" key="3">
    <source>
        <dbReference type="Proteomes" id="UP001500984"/>
    </source>
</evidence>
<dbReference type="SUPFAM" id="SSF51730">
    <property type="entry name" value="FAD-linked oxidoreductase"/>
    <property type="match status" value="1"/>
</dbReference>
<keyword evidence="1" id="KW-0560">Oxidoreductase</keyword>
<dbReference type="InterPro" id="IPR029041">
    <property type="entry name" value="FAD-linked_oxidoreductase-like"/>
</dbReference>